<dbReference type="Pfam" id="PF13530">
    <property type="entry name" value="SCP2_2"/>
    <property type="match status" value="1"/>
</dbReference>
<dbReference type="InterPro" id="IPR036527">
    <property type="entry name" value="SCP2_sterol-bd_dom_sf"/>
</dbReference>
<dbReference type="SUPFAM" id="SSF55718">
    <property type="entry name" value="SCP-like"/>
    <property type="match status" value="1"/>
</dbReference>
<protein>
    <submittedName>
        <fullName evidence="2">GNAT family N-acetyltransferase</fullName>
        <ecNumber evidence="2">2.3.1.-</ecNumber>
    </submittedName>
</protein>
<proteinExistence type="predicted"/>
<dbReference type="EMBL" id="DYXE01000086">
    <property type="protein sequence ID" value="HJH50616.1"/>
    <property type="molecule type" value="Genomic_DNA"/>
</dbReference>
<dbReference type="RefSeq" id="WP_277272413.1">
    <property type="nucleotide sequence ID" value="NZ_DYXE01000086.1"/>
</dbReference>
<evidence type="ECO:0000313" key="2">
    <source>
        <dbReference type="EMBL" id="HJH50616.1"/>
    </source>
</evidence>
<dbReference type="Gene3D" id="3.30.1050.10">
    <property type="entry name" value="SCP2 sterol-binding domain"/>
    <property type="match status" value="1"/>
</dbReference>
<gene>
    <name evidence="2" type="ORF">K8V39_10170</name>
</gene>
<dbReference type="GO" id="GO:0030649">
    <property type="term" value="P:aminoglycoside antibiotic catabolic process"/>
    <property type="evidence" value="ECO:0007669"/>
    <property type="project" value="TreeGrafter"/>
</dbReference>
<dbReference type="SUPFAM" id="SSF55729">
    <property type="entry name" value="Acyl-CoA N-acyltransferases (Nat)"/>
    <property type="match status" value="1"/>
</dbReference>
<keyword evidence="2" id="KW-0012">Acyltransferase</keyword>
<dbReference type="InterPro" id="IPR051554">
    <property type="entry name" value="Acetyltransferase_Eis"/>
</dbReference>
<dbReference type="PANTHER" id="PTHR37817:SF1">
    <property type="entry name" value="N-ACETYLTRANSFERASE EIS"/>
    <property type="match status" value="1"/>
</dbReference>
<dbReference type="InterPro" id="IPR016181">
    <property type="entry name" value="Acyl_CoA_acyltransferase"/>
</dbReference>
<accession>A0A9D2VZW0</accession>
<name>A0A9D2VZW0_9FIRM</name>
<keyword evidence="2" id="KW-0808">Transferase</keyword>
<evidence type="ECO:0000259" key="1">
    <source>
        <dbReference type="PROSITE" id="PS51186"/>
    </source>
</evidence>
<evidence type="ECO:0000313" key="3">
    <source>
        <dbReference type="Proteomes" id="UP000813420"/>
    </source>
</evidence>
<dbReference type="Gene3D" id="3.40.630.30">
    <property type="match status" value="1"/>
</dbReference>
<reference evidence="2" key="2">
    <citation type="submission" date="2021-09" db="EMBL/GenBank/DDBJ databases">
        <authorList>
            <person name="Gilroy R."/>
        </authorList>
    </citation>
    <scope>NUCLEOTIDE SEQUENCE</scope>
    <source>
        <strain evidence="2">USAMLcec4-12693</strain>
    </source>
</reference>
<dbReference type="Proteomes" id="UP000813420">
    <property type="component" value="Unassembled WGS sequence"/>
</dbReference>
<dbReference type="AlphaFoldDB" id="A0A9D2VZW0"/>
<dbReference type="Pfam" id="PF13527">
    <property type="entry name" value="Acetyltransf_9"/>
    <property type="match status" value="1"/>
</dbReference>
<dbReference type="PANTHER" id="PTHR37817">
    <property type="entry name" value="N-ACETYLTRANSFERASE EIS"/>
    <property type="match status" value="1"/>
</dbReference>
<organism evidence="2 3">
    <name type="scientific">Merdimonas faecis</name>
    <dbReference type="NCBI Taxonomy" id="1653435"/>
    <lineage>
        <taxon>Bacteria</taxon>
        <taxon>Bacillati</taxon>
        <taxon>Bacillota</taxon>
        <taxon>Clostridia</taxon>
        <taxon>Lachnospirales</taxon>
        <taxon>Lachnospiraceae</taxon>
        <taxon>Merdimonas</taxon>
    </lineage>
</organism>
<dbReference type="EC" id="2.3.1.-" evidence="2"/>
<dbReference type="CDD" id="cd04301">
    <property type="entry name" value="NAT_SF"/>
    <property type="match status" value="1"/>
</dbReference>
<dbReference type="PROSITE" id="PS51186">
    <property type="entry name" value="GNAT"/>
    <property type="match status" value="1"/>
</dbReference>
<comment type="caution">
    <text evidence="2">The sequence shown here is derived from an EMBL/GenBank/DDBJ whole genome shotgun (WGS) entry which is preliminary data.</text>
</comment>
<dbReference type="InterPro" id="IPR000182">
    <property type="entry name" value="GNAT_dom"/>
</dbReference>
<reference evidence="2" key="1">
    <citation type="journal article" date="2021" name="PeerJ">
        <title>Extensive microbial diversity within the chicken gut microbiome revealed by metagenomics and culture.</title>
        <authorList>
            <person name="Gilroy R."/>
            <person name="Ravi A."/>
            <person name="Getino M."/>
            <person name="Pursley I."/>
            <person name="Horton D.L."/>
            <person name="Alikhan N.F."/>
            <person name="Baker D."/>
            <person name="Gharbi K."/>
            <person name="Hall N."/>
            <person name="Watson M."/>
            <person name="Adriaenssens E.M."/>
            <person name="Foster-Nyarko E."/>
            <person name="Jarju S."/>
            <person name="Secka A."/>
            <person name="Antonio M."/>
            <person name="Oren A."/>
            <person name="Chaudhuri R.R."/>
            <person name="La Ragione R."/>
            <person name="Hildebrand F."/>
            <person name="Pallen M.J."/>
        </authorList>
    </citation>
    <scope>NUCLEOTIDE SEQUENCE</scope>
    <source>
        <strain evidence="2">USAMLcec4-12693</strain>
    </source>
</reference>
<dbReference type="InterPro" id="IPR025559">
    <property type="entry name" value="Eis_dom"/>
</dbReference>
<dbReference type="GO" id="GO:0034069">
    <property type="term" value="F:aminoglycoside N-acetyltransferase activity"/>
    <property type="evidence" value="ECO:0007669"/>
    <property type="project" value="TreeGrafter"/>
</dbReference>
<sequence>MNVRKLETEEHGMTRFLYEEAFPEDSQAFTDYYYTEKTKNNQIYVLEEEGKICSMAHLNPYTLSVNGSRKETHYIVAVATKKECRRQGYMGAVLRRALEDMYREGEIFTFLMPAAKGIYEPYDFRTVFEQTRPYVKDLEGWIQAGEKDCQELSEWANDSLKKSCQVYAVRDEDYYLRMLREYESDGGKLLLKRDAQGKITDFGIWVPEEHPEQGKIMVRILDVRRMLMSLELSELTGVCFTVTDPIIEDNNRCLTLMGTEFSGVMLMDAKPENSEGVISVRALADLVFGMKSIEELRKEEGVSMSDRMAGELEKLLPLSEIYLNEMV</sequence>
<feature type="domain" description="N-acetyltransferase" evidence="1">
    <location>
        <begin position="1"/>
        <end position="139"/>
    </location>
</feature>